<dbReference type="AlphaFoldDB" id="A0A6J5FBG6"/>
<dbReference type="SUPFAM" id="SSF53335">
    <property type="entry name" value="S-adenosyl-L-methionine-dependent methyltransferases"/>
    <property type="match status" value="1"/>
</dbReference>
<dbReference type="RefSeq" id="WP_175233112.1">
    <property type="nucleotide sequence ID" value="NZ_CADIKH010000132.1"/>
</dbReference>
<protein>
    <submittedName>
        <fullName evidence="2">2-methoxy-6-polyprenyl-1,4-benzoquinol methylase, mitochondrial</fullName>
        <ecNumber evidence="2">2.1.1.163</ecNumber>
    </submittedName>
</protein>
<organism evidence="2 3">
    <name type="scientific">Paraburkholderia humisilvae</name>
    <dbReference type="NCBI Taxonomy" id="627669"/>
    <lineage>
        <taxon>Bacteria</taxon>
        <taxon>Pseudomonadati</taxon>
        <taxon>Pseudomonadota</taxon>
        <taxon>Betaproteobacteria</taxon>
        <taxon>Burkholderiales</taxon>
        <taxon>Burkholderiaceae</taxon>
        <taxon>Paraburkholderia</taxon>
    </lineage>
</organism>
<evidence type="ECO:0000313" key="3">
    <source>
        <dbReference type="Proteomes" id="UP000494363"/>
    </source>
</evidence>
<sequence length="251" mass="27864">MTQETAGQFDELAILYEDMATWPFRKEIEIPSVLAALGDVRGLDLLDFGCGTGMYVRSLKARGAARVVGYDLSQGMLNYARRRAEKESLDIAFMSSLGEDLTGQFDVVLAVYVLPYARTPGELQSMCADMARLLRPGGRLITLPIHPEYSPSPSYYEPYGFRLVADDPETAPYIDGGRVRLDLCFQHYQTSVDAWYWSDRTLKAALGKAGFTAINTFNPYAPACPDISKVPTKLRAYLDRPHAVVIDATRG</sequence>
<name>A0A6J5FBG6_9BURK</name>
<dbReference type="GO" id="GO:0043770">
    <property type="term" value="F:demethylmenaquinone methyltransferase activity"/>
    <property type="evidence" value="ECO:0007669"/>
    <property type="project" value="UniProtKB-EC"/>
</dbReference>
<feature type="domain" description="Methyltransferase" evidence="1">
    <location>
        <begin position="46"/>
        <end position="138"/>
    </location>
</feature>
<dbReference type="InterPro" id="IPR050508">
    <property type="entry name" value="Methyltransf_Superfamily"/>
</dbReference>
<dbReference type="InterPro" id="IPR029063">
    <property type="entry name" value="SAM-dependent_MTases_sf"/>
</dbReference>
<accession>A0A6J5FBG6</accession>
<dbReference type="EMBL" id="CADIKH010000132">
    <property type="protein sequence ID" value="CAB3774555.1"/>
    <property type="molecule type" value="Genomic_DNA"/>
</dbReference>
<gene>
    <name evidence="2" type="primary">COQ5_7</name>
    <name evidence="2" type="ORF">LMG29542_07932</name>
</gene>
<keyword evidence="3" id="KW-1185">Reference proteome</keyword>
<reference evidence="2 3" key="1">
    <citation type="submission" date="2020-04" db="EMBL/GenBank/DDBJ databases">
        <authorList>
            <person name="De Canck E."/>
        </authorList>
    </citation>
    <scope>NUCLEOTIDE SEQUENCE [LARGE SCALE GENOMIC DNA]</scope>
    <source>
        <strain evidence="2 3">LMG 29542</strain>
    </source>
</reference>
<dbReference type="Gene3D" id="3.40.50.150">
    <property type="entry name" value="Vaccinia Virus protein VP39"/>
    <property type="match status" value="1"/>
</dbReference>
<dbReference type="GO" id="GO:0032259">
    <property type="term" value="P:methylation"/>
    <property type="evidence" value="ECO:0007669"/>
    <property type="project" value="UniProtKB-KW"/>
</dbReference>
<dbReference type="EC" id="2.1.1.163" evidence="2"/>
<dbReference type="PANTHER" id="PTHR42912">
    <property type="entry name" value="METHYLTRANSFERASE"/>
    <property type="match status" value="1"/>
</dbReference>
<evidence type="ECO:0000313" key="2">
    <source>
        <dbReference type="EMBL" id="CAB3774555.1"/>
    </source>
</evidence>
<dbReference type="Proteomes" id="UP000494363">
    <property type="component" value="Unassembled WGS sequence"/>
</dbReference>
<keyword evidence="2" id="KW-0808">Transferase</keyword>
<dbReference type="InterPro" id="IPR041698">
    <property type="entry name" value="Methyltransf_25"/>
</dbReference>
<dbReference type="PANTHER" id="PTHR42912:SF93">
    <property type="entry name" value="N6-ADENOSINE-METHYLTRANSFERASE TMT1A"/>
    <property type="match status" value="1"/>
</dbReference>
<dbReference type="Pfam" id="PF13649">
    <property type="entry name" value="Methyltransf_25"/>
    <property type="match status" value="1"/>
</dbReference>
<evidence type="ECO:0000259" key="1">
    <source>
        <dbReference type="Pfam" id="PF13649"/>
    </source>
</evidence>
<dbReference type="CDD" id="cd02440">
    <property type="entry name" value="AdoMet_MTases"/>
    <property type="match status" value="1"/>
</dbReference>
<keyword evidence="2" id="KW-0489">Methyltransferase</keyword>
<proteinExistence type="predicted"/>